<feature type="transmembrane region" description="Helical" evidence="10">
    <location>
        <begin position="489"/>
        <end position="513"/>
    </location>
</feature>
<comment type="function">
    <text evidence="10">Part of the Sec protein translocase complex. Interacts with the SecYEG preprotein conducting channel. SecDF uses the proton motive force (PMF) to complete protein translocation after the ATP-dependent function of SecA.</text>
</comment>
<feature type="transmembrane region" description="Helical" evidence="10">
    <location>
        <begin position="796"/>
        <end position="823"/>
    </location>
</feature>
<keyword evidence="2 10" id="KW-0813">Transport</keyword>
<evidence type="ECO:0000259" key="12">
    <source>
        <dbReference type="Pfam" id="PF02355"/>
    </source>
</evidence>
<dbReference type="GO" id="GO:0015450">
    <property type="term" value="F:protein-transporting ATPase activity"/>
    <property type="evidence" value="ECO:0007669"/>
    <property type="project" value="InterPro"/>
</dbReference>
<evidence type="ECO:0000256" key="7">
    <source>
        <dbReference type="ARBA" id="ARBA00022989"/>
    </source>
</evidence>
<keyword evidence="9 10" id="KW-0472">Membrane</keyword>
<evidence type="ECO:0000259" key="13">
    <source>
        <dbReference type="Pfam" id="PF21760"/>
    </source>
</evidence>
<comment type="caution">
    <text evidence="10">Lacks conserved residue(s) required for the propagation of feature annotation.</text>
</comment>
<evidence type="ECO:0000256" key="5">
    <source>
        <dbReference type="ARBA" id="ARBA00022692"/>
    </source>
</evidence>
<dbReference type="InterPro" id="IPR022646">
    <property type="entry name" value="SecD/SecF_CS"/>
</dbReference>
<comment type="subunit">
    <text evidence="11">Forms a complex with SecD. Part of the essential Sec protein translocation apparatus which comprises SecA, SecYEG and auxiliary proteins SecDF-YajC and YidC.</text>
</comment>
<dbReference type="Gene3D" id="1.20.1640.10">
    <property type="entry name" value="Multidrug efflux transporter AcrB transmembrane domain"/>
    <property type="match status" value="2"/>
</dbReference>
<dbReference type="InterPro" id="IPR022645">
    <property type="entry name" value="SecD/SecF_bac"/>
</dbReference>
<feature type="domain" description="Protein translocase subunit SecDF P1" evidence="13">
    <location>
        <begin position="161"/>
        <end position="219"/>
    </location>
</feature>
<evidence type="ECO:0000256" key="3">
    <source>
        <dbReference type="ARBA" id="ARBA00022475"/>
    </source>
</evidence>
<organism evidence="15 16">
    <name type="scientific">Aminobacter aminovorans</name>
    <name type="common">Chelatobacter heintzii</name>
    <dbReference type="NCBI Taxonomy" id="83263"/>
    <lineage>
        <taxon>Bacteria</taxon>
        <taxon>Pseudomonadati</taxon>
        <taxon>Pseudomonadota</taxon>
        <taxon>Alphaproteobacteria</taxon>
        <taxon>Hyphomicrobiales</taxon>
        <taxon>Phyllobacteriaceae</taxon>
        <taxon>Aminobacter</taxon>
    </lineage>
</organism>
<feature type="domain" description="Protein export membrane protein SecD/SecF C-terminal" evidence="12">
    <location>
        <begin position="638"/>
        <end position="823"/>
    </location>
</feature>
<feature type="domain" description="SecDF P1 head subdomain" evidence="14">
    <location>
        <begin position="233"/>
        <end position="344"/>
    </location>
</feature>
<feature type="transmembrane region" description="Helical" evidence="10">
    <location>
        <begin position="665"/>
        <end position="686"/>
    </location>
</feature>
<feature type="transmembrane region" description="Helical" evidence="10">
    <location>
        <begin position="547"/>
        <end position="565"/>
    </location>
</feature>
<dbReference type="InterPro" id="IPR005665">
    <property type="entry name" value="SecF_bac"/>
</dbReference>
<accession>A0A381IPQ7</accession>
<feature type="transmembrane region" description="Helical" evidence="10">
    <location>
        <begin position="464"/>
        <end position="483"/>
    </location>
</feature>
<dbReference type="PANTHER" id="PTHR30081:SF1">
    <property type="entry name" value="PROTEIN TRANSLOCASE SUBUNIT SECD"/>
    <property type="match status" value="1"/>
</dbReference>
<dbReference type="Gene3D" id="3.30.1360.200">
    <property type="match status" value="1"/>
</dbReference>
<dbReference type="InterPro" id="IPR005791">
    <property type="entry name" value="SecD"/>
</dbReference>
<dbReference type="FunFam" id="1.20.1640.10:FF:000004">
    <property type="entry name" value="Protein translocase subunit SecD"/>
    <property type="match status" value="1"/>
</dbReference>
<dbReference type="NCBIfam" id="TIGR01129">
    <property type="entry name" value="secD"/>
    <property type="match status" value="1"/>
</dbReference>
<dbReference type="Pfam" id="PF21760">
    <property type="entry name" value="SecD_1st"/>
    <property type="match status" value="1"/>
</dbReference>
<feature type="transmembrane region" description="Helical" evidence="10">
    <location>
        <begin position="767"/>
        <end position="790"/>
    </location>
</feature>
<dbReference type="HAMAP" id="MF_01463_B">
    <property type="entry name" value="SecD_B"/>
    <property type="match status" value="1"/>
</dbReference>
<feature type="transmembrane region" description="Helical" evidence="10">
    <location>
        <begin position="720"/>
        <end position="740"/>
    </location>
</feature>
<keyword evidence="3 10" id="KW-1003">Cell membrane</keyword>
<dbReference type="GO" id="GO:0065002">
    <property type="term" value="P:intracellular protein transmembrane transport"/>
    <property type="evidence" value="ECO:0007669"/>
    <property type="project" value="UniProtKB-UniRule"/>
</dbReference>
<dbReference type="EMBL" id="UFSM01000004">
    <property type="protein sequence ID" value="SUY29469.1"/>
    <property type="molecule type" value="Genomic_DNA"/>
</dbReference>
<dbReference type="InterPro" id="IPR048631">
    <property type="entry name" value="SecD_1st"/>
</dbReference>
<evidence type="ECO:0000256" key="8">
    <source>
        <dbReference type="ARBA" id="ARBA00023010"/>
    </source>
</evidence>
<keyword evidence="4" id="KW-0997">Cell inner membrane</keyword>
<dbReference type="Proteomes" id="UP000254701">
    <property type="component" value="Unassembled WGS sequence"/>
</dbReference>
<dbReference type="RefSeq" id="WP_115734687.1">
    <property type="nucleotide sequence ID" value="NZ_BAAAVY010000037.1"/>
</dbReference>
<dbReference type="PRINTS" id="PR01755">
    <property type="entry name" value="SECFTRNLCASE"/>
</dbReference>
<protein>
    <recommendedName>
        <fullName evidence="10 11">Multifunctional fusion protein</fullName>
    </recommendedName>
    <domain>
        <recommendedName>
            <fullName evidence="10">Protein translocase subunit SecD</fullName>
        </recommendedName>
    </domain>
    <domain>
        <recommendedName>
            <fullName evidence="11">Protein-export membrane protein SecF</fullName>
        </recommendedName>
    </domain>
</protein>
<feature type="transmembrane region" description="Helical" evidence="10">
    <location>
        <begin position="365"/>
        <end position="384"/>
    </location>
</feature>
<sequence length="844" mass="90147">MRTSRWVVVTYTIIILAGIIAALPNALTAKQLAALPSWFPKQQVTLGLDLQGGSHLVLEVDAAALKTDRLRSLLDDVRGALRKERINASSARLAGDAIVVNIADDAQRATALATLQSLAVPVSGGLGLGGGKPDIEVTTADKQIKVVLTDAGQRDKLDAALQQSLEIVRQRVDQVGVAEPTIQRVGSDRMLVQLPGLQDPTRLRELLGSTAKMTFHMVANVANGEPLPRGVTMLPDAKSGAQYPVEDRVALDGARLTDARAGFDQRTQEPLVSFRFDSVGARQFAEITAANVGKPFAIVLDGKVLSAPNIREPITGGSGQISGSFSVEETVTLSALLRAGALPAPLTVIEERTVGPDLGGDVIKMGIYTGVAGFVAVVLFMVALYGTWGMIANFALLLHLILTFGVLTLIGGTLTLPGIAGIILGIGFGVDANILINERIREESKKGLSAFAALDNGFKRAYSTIVDANVTSLIATGLLFMFGSGPVRGFAITMFLGTCLSMFTAVSVTRILMAAVVRRKRLKTITIEPLIRFFPEKTSISFMKARYLGIGMSIFLSLASIGLFFKPGLNYGIDFKGGIQVEIATSTPADLAQLRSTLGGLNIGEVALQQIGSDGNVLIRVQRQEGGEAAQTAAVDTIKAAVQKLDPSVKFERTEVVGPKVSGELAQSGILAVVLAALAMLVYIWWRFEWNFAIGAIATLVLDTTKMVGFFALFGLDFNLTAIAALLTIIGYSVNDKVVVYDRMRENLRLYKKMPLREIIDMSINQVFARCIYTSVAILLSMLPMAIWGGSAVENFAIPMVFGVFIATTSSIFIAAPILLLLGDWWQHRSAGREPSTGAVTTKA</sequence>
<dbReference type="InterPro" id="IPR055344">
    <property type="entry name" value="SecD_SecF_C_bact"/>
</dbReference>
<comment type="subunit">
    <text evidence="10">Forms a complex with SecF. Part of the essential Sec protein translocation apparatus which comprises SecA, SecYEG and auxiliary proteins SecDF-YajC and YidC.</text>
</comment>
<dbReference type="AlphaFoldDB" id="A0A381IPQ7"/>
<proteinExistence type="inferred from homology"/>
<dbReference type="HAMAP" id="MF_01464_B">
    <property type="entry name" value="SecF_B"/>
    <property type="match status" value="1"/>
</dbReference>
<evidence type="ECO:0000256" key="4">
    <source>
        <dbReference type="ARBA" id="ARBA00022519"/>
    </source>
</evidence>
<evidence type="ECO:0000256" key="6">
    <source>
        <dbReference type="ARBA" id="ARBA00022927"/>
    </source>
</evidence>
<keyword evidence="7 10" id="KW-1133">Transmembrane helix</keyword>
<dbReference type="Pfam" id="PF07549">
    <property type="entry name" value="Sec_GG"/>
    <property type="match status" value="2"/>
</dbReference>
<dbReference type="OrthoDB" id="9805019at2"/>
<dbReference type="GO" id="GO:0006605">
    <property type="term" value="P:protein targeting"/>
    <property type="evidence" value="ECO:0007669"/>
    <property type="project" value="UniProtKB-UniRule"/>
</dbReference>
<dbReference type="Gene3D" id="3.30.70.3400">
    <property type="match status" value="2"/>
</dbReference>
<evidence type="ECO:0000256" key="2">
    <source>
        <dbReference type="ARBA" id="ARBA00022448"/>
    </source>
</evidence>
<gene>
    <name evidence="15" type="primary">secDF_2</name>
    <name evidence="10" type="synonym">secD</name>
    <name evidence="11" type="synonym">secF</name>
    <name evidence="15" type="ORF">NCTC10684_05702</name>
</gene>
<reference evidence="15 16" key="1">
    <citation type="submission" date="2018-06" db="EMBL/GenBank/DDBJ databases">
        <authorList>
            <consortium name="Pathogen Informatics"/>
            <person name="Doyle S."/>
        </authorList>
    </citation>
    <scope>NUCLEOTIDE SEQUENCE [LARGE SCALE GENOMIC DNA]</scope>
    <source>
        <strain evidence="15 16">NCTC10684</strain>
    </source>
</reference>
<feature type="transmembrane region" description="Helical" evidence="10">
    <location>
        <begin position="693"/>
        <end position="714"/>
    </location>
</feature>
<feature type="transmembrane region" description="Helical" evidence="10">
    <location>
        <begin position="416"/>
        <end position="436"/>
    </location>
</feature>
<keyword evidence="5 10" id="KW-0812">Transmembrane</keyword>
<comment type="similarity">
    <text evidence="10">Belongs to the SecD/SecF family. SecD subfamily.</text>
</comment>
<dbReference type="NCBIfam" id="TIGR00916">
    <property type="entry name" value="2A0604s01"/>
    <property type="match status" value="2"/>
</dbReference>
<evidence type="ECO:0000256" key="11">
    <source>
        <dbReference type="HAMAP-Rule" id="MF_01464"/>
    </source>
</evidence>
<dbReference type="GO" id="GO:0043952">
    <property type="term" value="P:protein transport by the Sec complex"/>
    <property type="evidence" value="ECO:0007669"/>
    <property type="project" value="UniProtKB-UniRule"/>
</dbReference>
<evidence type="ECO:0000256" key="9">
    <source>
        <dbReference type="ARBA" id="ARBA00023136"/>
    </source>
</evidence>
<dbReference type="Pfam" id="PF22599">
    <property type="entry name" value="SecDF_P1_head"/>
    <property type="match status" value="1"/>
</dbReference>
<dbReference type="InterPro" id="IPR054384">
    <property type="entry name" value="SecDF_P1_head"/>
</dbReference>
<comment type="similarity">
    <text evidence="11">Belongs to the SecD/SecF family. SecF subfamily.</text>
</comment>
<keyword evidence="6 10" id="KW-0653">Protein transport</keyword>
<evidence type="ECO:0000256" key="1">
    <source>
        <dbReference type="ARBA" id="ARBA00004651"/>
    </source>
</evidence>
<dbReference type="PANTHER" id="PTHR30081">
    <property type="entry name" value="PROTEIN-EXPORT MEMBRANE PROTEIN SEC"/>
    <property type="match status" value="1"/>
</dbReference>
<dbReference type="FunFam" id="3.30.1360.200:FF:000002">
    <property type="entry name" value="Preprotein translocase subunit SecD"/>
    <property type="match status" value="1"/>
</dbReference>
<dbReference type="InterPro" id="IPR022813">
    <property type="entry name" value="SecD/SecF_arch_bac"/>
</dbReference>
<dbReference type="GO" id="GO:0005886">
    <property type="term" value="C:plasma membrane"/>
    <property type="evidence" value="ECO:0007669"/>
    <property type="project" value="UniProtKB-SubCell"/>
</dbReference>
<dbReference type="NCBIfam" id="NF009583">
    <property type="entry name" value="PRK13024.1-3"/>
    <property type="match status" value="1"/>
</dbReference>
<dbReference type="NCBIfam" id="TIGR00966">
    <property type="entry name" value="transloc_SecF"/>
    <property type="match status" value="1"/>
</dbReference>
<evidence type="ECO:0000313" key="15">
    <source>
        <dbReference type="EMBL" id="SUY29469.1"/>
    </source>
</evidence>
<name>A0A381IPQ7_AMIAI</name>
<feature type="domain" description="Protein export membrane protein SecD/SecF C-terminal" evidence="12">
    <location>
        <begin position="347"/>
        <end position="514"/>
    </location>
</feature>
<feature type="transmembrane region" description="Helical" evidence="10">
    <location>
        <begin position="391"/>
        <end position="410"/>
    </location>
</feature>
<keyword evidence="8 10" id="KW-0811">Translocation</keyword>
<feature type="transmembrane region" description="Helical" evidence="10">
    <location>
        <begin position="7"/>
        <end position="27"/>
    </location>
</feature>
<dbReference type="SUPFAM" id="SSF82866">
    <property type="entry name" value="Multidrug efflux transporter AcrB transmembrane domain"/>
    <property type="match status" value="2"/>
</dbReference>
<evidence type="ECO:0000313" key="16">
    <source>
        <dbReference type="Proteomes" id="UP000254701"/>
    </source>
</evidence>
<dbReference type="Pfam" id="PF02355">
    <property type="entry name" value="SecD_SecF_C"/>
    <property type="match status" value="2"/>
</dbReference>
<dbReference type="InterPro" id="IPR048634">
    <property type="entry name" value="SecD_SecF_C"/>
</dbReference>
<evidence type="ECO:0000256" key="10">
    <source>
        <dbReference type="HAMAP-Rule" id="MF_01463"/>
    </source>
</evidence>
<comment type="subcellular location">
    <subcellularLocation>
        <location evidence="1 10">Cell membrane</location>
        <topology evidence="1 10">Multi-pass membrane protein</topology>
    </subcellularLocation>
</comment>
<evidence type="ECO:0000259" key="14">
    <source>
        <dbReference type="Pfam" id="PF22599"/>
    </source>
</evidence>